<dbReference type="Pfam" id="PF03009">
    <property type="entry name" value="GDPD"/>
    <property type="match status" value="1"/>
</dbReference>
<name>L9WRG5_9EURY</name>
<dbReference type="STRING" id="1227498.C492_20141"/>
<dbReference type="EMBL" id="AOIA01000160">
    <property type="protein sequence ID" value="ELY52074.1"/>
    <property type="molecule type" value="Genomic_DNA"/>
</dbReference>
<dbReference type="CDD" id="cd08556">
    <property type="entry name" value="GDPD"/>
    <property type="match status" value="1"/>
</dbReference>
<dbReference type="SUPFAM" id="SSF51695">
    <property type="entry name" value="PLC-like phosphodiesterases"/>
    <property type="match status" value="1"/>
</dbReference>
<organism evidence="2 3">
    <name type="scientific">Natronococcus jeotgali DSM 18795</name>
    <dbReference type="NCBI Taxonomy" id="1227498"/>
    <lineage>
        <taxon>Archaea</taxon>
        <taxon>Methanobacteriati</taxon>
        <taxon>Methanobacteriota</taxon>
        <taxon>Stenosarchaea group</taxon>
        <taxon>Halobacteria</taxon>
        <taxon>Halobacteriales</taxon>
        <taxon>Natrialbaceae</taxon>
        <taxon>Natronococcus</taxon>
    </lineage>
</organism>
<dbReference type="GO" id="GO:0006629">
    <property type="term" value="P:lipid metabolic process"/>
    <property type="evidence" value="ECO:0007669"/>
    <property type="project" value="InterPro"/>
</dbReference>
<dbReference type="PROSITE" id="PS51704">
    <property type="entry name" value="GP_PDE"/>
    <property type="match status" value="1"/>
</dbReference>
<comment type="caution">
    <text evidence="2">The sequence shown here is derived from an EMBL/GenBank/DDBJ whole genome shotgun (WGS) entry which is preliminary data.</text>
</comment>
<evidence type="ECO:0000313" key="3">
    <source>
        <dbReference type="Proteomes" id="UP000011531"/>
    </source>
</evidence>
<proteinExistence type="predicted"/>
<dbReference type="InterPro" id="IPR017946">
    <property type="entry name" value="PLC-like_Pdiesterase_TIM-brl"/>
</dbReference>
<accession>L9WRG5</accession>
<dbReference type="GO" id="GO:0008081">
    <property type="term" value="F:phosphoric diester hydrolase activity"/>
    <property type="evidence" value="ECO:0007669"/>
    <property type="project" value="InterPro"/>
</dbReference>
<sequence length="293" mass="31302">MADRQADETERSATGTNTRRTVLGAIGAAASVAAGLVTASDRGAARSAGGRDRTPRLTAHRGFADVYPENTVAAVEGAAQCGAERIEIDVQPTADGEIVVFHDERLDDLTDESGRVADASAETVCRAEVLDSGETVPTLREVLEAARPSVTMNVEFKAAGEYSWSTVAERTLEIASEFPGEFYVSSFETAALEAVRGVDPAVPIAKLFGANPAENLEIARELEAEAINPSLDVLDADLVATAREEGRDVNVYTIDSWREARRPIELNVDSLIADYPSVLEFGTDARSGFGRQR</sequence>
<evidence type="ECO:0000313" key="2">
    <source>
        <dbReference type="EMBL" id="ELY52074.1"/>
    </source>
</evidence>
<dbReference type="OrthoDB" id="19020at2157"/>
<evidence type="ECO:0000259" key="1">
    <source>
        <dbReference type="PROSITE" id="PS51704"/>
    </source>
</evidence>
<dbReference type="PATRIC" id="fig|1227498.3.peg.3980"/>
<dbReference type="AlphaFoldDB" id="L9WRG5"/>
<dbReference type="PANTHER" id="PTHR46211">
    <property type="entry name" value="GLYCEROPHOSPHORYL DIESTER PHOSPHODIESTERASE"/>
    <property type="match status" value="1"/>
</dbReference>
<feature type="domain" description="GP-PDE" evidence="1">
    <location>
        <begin position="55"/>
        <end position="283"/>
    </location>
</feature>
<gene>
    <name evidence="2" type="ORF">C492_20141</name>
</gene>
<dbReference type="Proteomes" id="UP000011531">
    <property type="component" value="Unassembled WGS sequence"/>
</dbReference>
<dbReference type="RefSeq" id="WP_008426803.1">
    <property type="nucleotide sequence ID" value="NZ_AOIA01000160.1"/>
</dbReference>
<dbReference type="Gene3D" id="3.20.20.190">
    <property type="entry name" value="Phosphatidylinositol (PI) phosphodiesterase"/>
    <property type="match status" value="1"/>
</dbReference>
<keyword evidence="3" id="KW-1185">Reference proteome</keyword>
<dbReference type="InterPro" id="IPR030395">
    <property type="entry name" value="GP_PDE_dom"/>
</dbReference>
<reference evidence="2 3" key="1">
    <citation type="journal article" date="2014" name="PLoS Genet.">
        <title>Phylogenetically driven sequencing of extremely halophilic archaea reveals strategies for static and dynamic osmo-response.</title>
        <authorList>
            <person name="Becker E.A."/>
            <person name="Seitzer P.M."/>
            <person name="Tritt A."/>
            <person name="Larsen D."/>
            <person name="Krusor M."/>
            <person name="Yao A.I."/>
            <person name="Wu D."/>
            <person name="Madern D."/>
            <person name="Eisen J.A."/>
            <person name="Darling A.E."/>
            <person name="Facciotti M.T."/>
        </authorList>
    </citation>
    <scope>NUCLEOTIDE SEQUENCE [LARGE SCALE GENOMIC DNA]</scope>
    <source>
        <strain evidence="2 3">DSM 18795</strain>
    </source>
</reference>
<protein>
    <submittedName>
        <fullName evidence="2">Glycerophosphoryl diester phosphodiesterase</fullName>
    </submittedName>
</protein>
<dbReference type="PANTHER" id="PTHR46211:SF14">
    <property type="entry name" value="GLYCEROPHOSPHODIESTER PHOSPHODIESTERASE"/>
    <property type="match status" value="1"/>
</dbReference>